<dbReference type="EMBL" id="RCHU02000002">
    <property type="protein sequence ID" value="KAL3604444.1"/>
    <property type="molecule type" value="Genomic_DNA"/>
</dbReference>
<evidence type="ECO:0000313" key="2">
    <source>
        <dbReference type="Proteomes" id="UP000309997"/>
    </source>
</evidence>
<name>A0ACC4CSW4_POPAL</name>
<dbReference type="Proteomes" id="UP000309997">
    <property type="component" value="Unassembled WGS sequence"/>
</dbReference>
<evidence type="ECO:0000313" key="1">
    <source>
        <dbReference type="EMBL" id="KAL3604444.1"/>
    </source>
</evidence>
<gene>
    <name evidence="1" type="ORF">D5086_005303</name>
</gene>
<organism evidence="1 2">
    <name type="scientific">Populus alba</name>
    <name type="common">White poplar</name>
    <dbReference type="NCBI Taxonomy" id="43335"/>
    <lineage>
        <taxon>Eukaryota</taxon>
        <taxon>Viridiplantae</taxon>
        <taxon>Streptophyta</taxon>
        <taxon>Embryophyta</taxon>
        <taxon>Tracheophyta</taxon>
        <taxon>Spermatophyta</taxon>
        <taxon>Magnoliopsida</taxon>
        <taxon>eudicotyledons</taxon>
        <taxon>Gunneridae</taxon>
        <taxon>Pentapetalae</taxon>
        <taxon>rosids</taxon>
        <taxon>fabids</taxon>
        <taxon>Malpighiales</taxon>
        <taxon>Salicaceae</taxon>
        <taxon>Saliceae</taxon>
        <taxon>Populus</taxon>
    </lineage>
</organism>
<proteinExistence type="predicted"/>
<comment type="caution">
    <text evidence="1">The sequence shown here is derived from an EMBL/GenBank/DDBJ whole genome shotgun (WGS) entry which is preliminary data.</text>
</comment>
<keyword evidence="2" id="KW-1185">Reference proteome</keyword>
<protein>
    <submittedName>
        <fullName evidence="1">Uncharacterized protein</fullName>
    </submittedName>
</protein>
<accession>A0ACC4CSW4</accession>
<sequence>MAASTSPCLSMNEKKHWWLSNRKIVDKYIKDARSLIASQEQSEMASALKLLDAALALSPRLEVALELKARSLLYLRRFKEVADMLQDYIPSLKMASDDSGSISSSDSSSQQLSRERVKLLPSDNSDPSFKCFSVSDLKKKVMAGLCKNCDKEGQWRYLVLGQACCHLAPPSPPRNLTESESVTQLLAHIKLLLRRRTAALAALDAGLYSEAIRHFTKILEGRRGAPQGFLAECYMHRAYAYKASGRIAESIADCNKTLALEPACIQALDTRASLLETIRCLPDCLHDLEHLKLLYNSILRDRKLPGPAWKRHKVRYREIPGKLCALTTKIQELKKRVASGETRNVDYYALIGLRRGCSRSELERAHLLLSLRHKPDKSISFVERCEFANDTDLESVKDRAKMSALLLYRLLQKGYSNVMSTIMDEEAAEKQRKKAAAAALQAAIQTQQTTQNAKKESNPSAVEISGPNRINSSENKVASASSGSNTASVFQGVFCRDLAAVGNLLSQAGFNRPLAVKFEALSC</sequence>
<reference evidence="1 2" key="1">
    <citation type="journal article" date="2024" name="Plant Biotechnol. J.">
        <title>Genome and CRISPR/Cas9 system of a widespread forest tree (Populus alba) in the world.</title>
        <authorList>
            <person name="Liu Y.J."/>
            <person name="Jiang P.F."/>
            <person name="Han X.M."/>
            <person name="Li X.Y."/>
            <person name="Wang H.M."/>
            <person name="Wang Y.J."/>
            <person name="Wang X.X."/>
            <person name="Zeng Q.Y."/>
        </authorList>
    </citation>
    <scope>NUCLEOTIDE SEQUENCE [LARGE SCALE GENOMIC DNA]</scope>
    <source>
        <strain evidence="2">cv. PAL-ZL1</strain>
    </source>
</reference>